<organism evidence="1 2">
    <name type="scientific">Cinara cedri</name>
    <dbReference type="NCBI Taxonomy" id="506608"/>
    <lineage>
        <taxon>Eukaryota</taxon>
        <taxon>Metazoa</taxon>
        <taxon>Ecdysozoa</taxon>
        <taxon>Arthropoda</taxon>
        <taxon>Hexapoda</taxon>
        <taxon>Insecta</taxon>
        <taxon>Pterygota</taxon>
        <taxon>Neoptera</taxon>
        <taxon>Paraneoptera</taxon>
        <taxon>Hemiptera</taxon>
        <taxon>Sternorrhyncha</taxon>
        <taxon>Aphidomorpha</taxon>
        <taxon>Aphidoidea</taxon>
        <taxon>Aphididae</taxon>
        <taxon>Lachninae</taxon>
        <taxon>Cinara</taxon>
    </lineage>
</organism>
<reference evidence="1 2" key="1">
    <citation type="submission" date="2019-08" db="EMBL/GenBank/DDBJ databases">
        <authorList>
            <person name="Alioto T."/>
            <person name="Alioto T."/>
            <person name="Gomez Garrido J."/>
        </authorList>
    </citation>
    <scope>NUCLEOTIDE SEQUENCE [LARGE SCALE GENOMIC DNA]</scope>
</reference>
<accession>A0A5E4N4M0</accession>
<name>A0A5E4N4M0_9HEMI</name>
<evidence type="ECO:0000313" key="1">
    <source>
        <dbReference type="EMBL" id="VVC38748.1"/>
    </source>
</evidence>
<keyword evidence="2" id="KW-1185">Reference proteome</keyword>
<proteinExistence type="predicted"/>
<dbReference type="AlphaFoldDB" id="A0A5E4N4M0"/>
<sequence length="140" mass="15485">MSSDNKNRTNTQKQNVQTVVKITQPTGRVTCLQESNRKSTSKTRLCCAKNTAETSHSKCFIPQMTNTSKVDPKISQLKGNEKSITLNDILVALTNVMQTLANIPARMDKLEINQTKSKNTSQKIKKLTVHCGSLYGTPMG</sequence>
<dbReference type="Proteomes" id="UP000325440">
    <property type="component" value="Unassembled WGS sequence"/>
</dbReference>
<gene>
    <name evidence="1" type="ORF">CINCED_3A013405</name>
</gene>
<evidence type="ECO:0000313" key="2">
    <source>
        <dbReference type="Proteomes" id="UP000325440"/>
    </source>
</evidence>
<protein>
    <submittedName>
        <fullName evidence="1">Uncharacterized protein</fullName>
    </submittedName>
</protein>
<dbReference type="EMBL" id="CABPRJ010001495">
    <property type="protein sequence ID" value="VVC38748.1"/>
    <property type="molecule type" value="Genomic_DNA"/>
</dbReference>